<organism evidence="1 2">
    <name type="scientific">Roridomyces roridus</name>
    <dbReference type="NCBI Taxonomy" id="1738132"/>
    <lineage>
        <taxon>Eukaryota</taxon>
        <taxon>Fungi</taxon>
        <taxon>Dikarya</taxon>
        <taxon>Basidiomycota</taxon>
        <taxon>Agaricomycotina</taxon>
        <taxon>Agaricomycetes</taxon>
        <taxon>Agaricomycetidae</taxon>
        <taxon>Agaricales</taxon>
        <taxon>Marasmiineae</taxon>
        <taxon>Mycenaceae</taxon>
        <taxon>Roridomyces</taxon>
    </lineage>
</organism>
<dbReference type="AlphaFoldDB" id="A0AAD7FVS8"/>
<keyword evidence="2" id="KW-1185">Reference proteome</keyword>
<accession>A0AAD7FVS8</accession>
<evidence type="ECO:0000313" key="1">
    <source>
        <dbReference type="EMBL" id="KAJ7641780.1"/>
    </source>
</evidence>
<reference evidence="1" key="1">
    <citation type="submission" date="2023-03" db="EMBL/GenBank/DDBJ databases">
        <title>Massive genome expansion in bonnet fungi (Mycena s.s.) driven by repeated elements and novel gene families across ecological guilds.</title>
        <authorList>
            <consortium name="Lawrence Berkeley National Laboratory"/>
            <person name="Harder C.B."/>
            <person name="Miyauchi S."/>
            <person name="Viragh M."/>
            <person name="Kuo A."/>
            <person name="Thoen E."/>
            <person name="Andreopoulos B."/>
            <person name="Lu D."/>
            <person name="Skrede I."/>
            <person name="Drula E."/>
            <person name="Henrissat B."/>
            <person name="Morin E."/>
            <person name="Kohler A."/>
            <person name="Barry K."/>
            <person name="LaButti K."/>
            <person name="Morin E."/>
            <person name="Salamov A."/>
            <person name="Lipzen A."/>
            <person name="Mereny Z."/>
            <person name="Hegedus B."/>
            <person name="Baldrian P."/>
            <person name="Stursova M."/>
            <person name="Weitz H."/>
            <person name="Taylor A."/>
            <person name="Grigoriev I.V."/>
            <person name="Nagy L.G."/>
            <person name="Martin F."/>
            <person name="Kauserud H."/>
        </authorList>
    </citation>
    <scope>NUCLEOTIDE SEQUENCE</scope>
    <source>
        <strain evidence="1">9284</strain>
    </source>
</reference>
<protein>
    <recommendedName>
        <fullName evidence="3">F-box domain-containing protein</fullName>
    </recommendedName>
</protein>
<evidence type="ECO:0000313" key="2">
    <source>
        <dbReference type="Proteomes" id="UP001221142"/>
    </source>
</evidence>
<dbReference type="EMBL" id="JARKIF010000004">
    <property type="protein sequence ID" value="KAJ7641780.1"/>
    <property type="molecule type" value="Genomic_DNA"/>
</dbReference>
<sequence>MANLSPEVFHLILNELDIGDPTLCALRLVSKTVKEITTPVAFSVITVQDSVKSAEAVSFLQTCDSEIRDLVQEVVFQGDAKETSSEDSVTALFAAFSGLSKFPNLRRMRFDFHDCYEEIITDSDGDLWHGDATRFLRLQIALLEALATNPPPPLISLVLNSIIAIANPIYARQDFRAIFSTLQILEISVICDDVPEPYPWDKGPEPRFFNFWDRNKSVSLMMGSAQSLTSLKLRSDEYLGGDLPLSRSFKDIVLPHLSELVLDGFVLDKRYSEDSDIVLFIIQQKNTLIRLALYDCIIDTAPRWAPALPAGIRQCDRPWHAVFQLFETQLPALREFVFVDKESGGCDFRRTHRFPYAELSDWIYYALETERVENNERDMPAYESLMATIETRNLKALEP</sequence>
<dbReference type="PANTHER" id="PTHR42057">
    <property type="entry name" value="F-BOX DOMAIN PROTEIN (AFU_ORTHOLOGUE AFUA_4G00200)"/>
    <property type="match status" value="1"/>
</dbReference>
<comment type="caution">
    <text evidence="1">The sequence shown here is derived from an EMBL/GenBank/DDBJ whole genome shotgun (WGS) entry which is preliminary data.</text>
</comment>
<evidence type="ECO:0008006" key="3">
    <source>
        <dbReference type="Google" id="ProtNLM"/>
    </source>
</evidence>
<gene>
    <name evidence="1" type="ORF">FB45DRAFT_1000309</name>
</gene>
<proteinExistence type="predicted"/>
<dbReference type="PANTHER" id="PTHR42057:SF2">
    <property type="entry name" value="F-BOX DOMAIN PROTEIN (AFU_ORTHOLOGUE AFUA_4G00200)-RELATED"/>
    <property type="match status" value="1"/>
</dbReference>
<dbReference type="Proteomes" id="UP001221142">
    <property type="component" value="Unassembled WGS sequence"/>
</dbReference>
<name>A0AAD7FVS8_9AGAR</name>